<feature type="compositionally biased region" description="Polar residues" evidence="1">
    <location>
        <begin position="26"/>
        <end position="39"/>
    </location>
</feature>
<organism evidence="2 3">
    <name type="scientific">Gnathostoma spinigerum</name>
    <dbReference type="NCBI Taxonomy" id="75299"/>
    <lineage>
        <taxon>Eukaryota</taxon>
        <taxon>Metazoa</taxon>
        <taxon>Ecdysozoa</taxon>
        <taxon>Nematoda</taxon>
        <taxon>Chromadorea</taxon>
        <taxon>Rhabditida</taxon>
        <taxon>Spirurina</taxon>
        <taxon>Gnathostomatomorpha</taxon>
        <taxon>Gnathostomatoidea</taxon>
        <taxon>Gnathostomatidae</taxon>
        <taxon>Gnathostoma</taxon>
    </lineage>
</organism>
<dbReference type="AlphaFoldDB" id="A0ABD6EU33"/>
<evidence type="ECO:0000313" key="2">
    <source>
        <dbReference type="EMBL" id="MFH4980794.1"/>
    </source>
</evidence>
<dbReference type="EMBL" id="JBGFUD010006094">
    <property type="protein sequence ID" value="MFH4980794.1"/>
    <property type="molecule type" value="Genomic_DNA"/>
</dbReference>
<name>A0ABD6EU33_9BILA</name>
<feature type="compositionally biased region" description="Acidic residues" evidence="1">
    <location>
        <begin position="46"/>
        <end position="117"/>
    </location>
</feature>
<feature type="region of interest" description="Disordered" evidence="1">
    <location>
        <begin position="1"/>
        <end position="213"/>
    </location>
</feature>
<keyword evidence="3" id="KW-1185">Reference proteome</keyword>
<reference evidence="2 3" key="1">
    <citation type="submission" date="2024-08" db="EMBL/GenBank/DDBJ databases">
        <title>Gnathostoma spinigerum genome.</title>
        <authorList>
            <person name="Gonzalez-Bertolin B."/>
            <person name="Monzon S."/>
            <person name="Zaballos A."/>
            <person name="Jimenez P."/>
            <person name="Dekumyoy P."/>
            <person name="Varona S."/>
            <person name="Cuesta I."/>
            <person name="Sumanam S."/>
            <person name="Adisakwattana P."/>
            <person name="Gasser R.B."/>
            <person name="Hernandez-Gonzalez A."/>
            <person name="Young N.D."/>
            <person name="Perteguer M.J."/>
        </authorList>
    </citation>
    <scope>NUCLEOTIDE SEQUENCE [LARGE SCALE GENOMIC DNA]</scope>
    <source>
        <strain evidence="2">AL3</strain>
        <tissue evidence="2">Liver</tissue>
    </source>
</reference>
<feature type="compositionally biased region" description="Polar residues" evidence="1">
    <location>
        <begin position="159"/>
        <end position="170"/>
    </location>
</feature>
<dbReference type="Proteomes" id="UP001608902">
    <property type="component" value="Unassembled WGS sequence"/>
</dbReference>
<accession>A0ABD6EU33</accession>
<comment type="caution">
    <text evidence="2">The sequence shown here is derived from an EMBL/GenBank/DDBJ whole genome shotgun (WGS) entry which is preliminary data.</text>
</comment>
<proteinExistence type="predicted"/>
<feature type="compositionally biased region" description="Polar residues" evidence="1">
    <location>
        <begin position="137"/>
        <end position="147"/>
    </location>
</feature>
<protein>
    <submittedName>
        <fullName evidence="2">Uncharacterized protein</fullName>
    </submittedName>
</protein>
<evidence type="ECO:0000256" key="1">
    <source>
        <dbReference type="SAM" id="MobiDB-lite"/>
    </source>
</evidence>
<gene>
    <name evidence="2" type="ORF">AB6A40_007503</name>
</gene>
<evidence type="ECO:0000313" key="3">
    <source>
        <dbReference type="Proteomes" id="UP001608902"/>
    </source>
</evidence>
<sequence>MDSQITQLNPVLKAKKEAEELDENTSKNSDAMTVSSTNEVPKMSDTNDEEQLEVENDDDEEEVNDEEEEVDEEGEYDEDEEEEVDEEEEGEDGDDDEEEEEDEDEEEEEADNAEDSDVVQFTFKPFKKQPRLIVTRPSVSGSPSCQILVNGHSPHGSESGYSDNEVTANARSDVESEIEGLSGSEAEGTRKARGDLYPISRSRSTSRDRSLSPFTDYGSDYDLNFADPISRNDDSRGRVSQTMAVPAPIFTASVSYDGMDEWDSAKEESVESLTDFEDIPDDEKTDIRGRLDRVIPSPANMLPTVYELRSSDATEEFNNMDGIVPCYQNHLAIEILTSFGQEI</sequence>